<feature type="domain" description="Fido" evidence="1">
    <location>
        <begin position="123"/>
        <end position="278"/>
    </location>
</feature>
<comment type="caution">
    <text evidence="2">The sequence shown here is derived from an EMBL/GenBank/DDBJ whole genome shotgun (WGS) entry which is preliminary data.</text>
</comment>
<evidence type="ECO:0000313" key="3">
    <source>
        <dbReference type="Proteomes" id="UP001526430"/>
    </source>
</evidence>
<dbReference type="RefSeq" id="WP_301592658.1">
    <property type="nucleotide sequence ID" value="NZ_JAPFQI010000037.1"/>
</dbReference>
<dbReference type="Pfam" id="PF02661">
    <property type="entry name" value="Fic"/>
    <property type="match status" value="1"/>
</dbReference>
<sequence length="384" mass="42339">MSSSLTKIRHPQGVVAPPPRELALPPRVIGHVSEAQAALAALSARLGPQTSPFSLTRLLMREEAARSSAIEGTKTTLNDLLQAEPVLEDIEARGRGAGKPDELTTIRAYALALENRLARPFDLDAACVLALHRDVFLLSPEFAGGRKGPAGAWRDRDVRIGRRGSISKATFIPPSHALVPRLMDIHTAWLGSSSEGQNRLTLPIRLALAHAHFEAIHPFVDGNGRIGRMLLSLMIVEEGFAVIPLSRLLEVERPRYYEALRFAQQRQDFVPLVLLLCDAIIEGVRSTEALHRRLSSLPDQWWDTARWPGGRPPRQGSAGNRLLDLLPIYPVITVGTVARQLGVSRQAANLAVRDLEDARVLAEQNGWRRNRVFASREVLALLDH</sequence>
<dbReference type="Pfam" id="PF13784">
    <property type="entry name" value="Fic_N"/>
    <property type="match status" value="1"/>
</dbReference>
<dbReference type="InterPro" id="IPR036597">
    <property type="entry name" value="Fido-like_dom_sf"/>
</dbReference>
<dbReference type="PANTHER" id="PTHR13504">
    <property type="entry name" value="FIDO DOMAIN-CONTAINING PROTEIN DDB_G0283145"/>
    <property type="match status" value="1"/>
</dbReference>
<dbReference type="PANTHER" id="PTHR13504:SF38">
    <property type="entry name" value="FIDO DOMAIN-CONTAINING PROTEIN"/>
    <property type="match status" value="1"/>
</dbReference>
<protein>
    <submittedName>
        <fullName evidence="2">Fic family protein</fullName>
    </submittedName>
</protein>
<dbReference type="InterPro" id="IPR003812">
    <property type="entry name" value="Fido"/>
</dbReference>
<dbReference type="InterPro" id="IPR040198">
    <property type="entry name" value="Fido_containing"/>
</dbReference>
<evidence type="ECO:0000259" key="1">
    <source>
        <dbReference type="PROSITE" id="PS51459"/>
    </source>
</evidence>
<name>A0ABT3P1Z4_9PROT</name>
<dbReference type="InterPro" id="IPR025758">
    <property type="entry name" value="Fic/DOC_N"/>
</dbReference>
<dbReference type="SUPFAM" id="SSF140931">
    <property type="entry name" value="Fic-like"/>
    <property type="match status" value="1"/>
</dbReference>
<gene>
    <name evidence="2" type="ORF">OF850_22840</name>
</gene>
<accession>A0ABT3P1Z4</accession>
<dbReference type="Proteomes" id="UP001526430">
    <property type="component" value="Unassembled WGS sequence"/>
</dbReference>
<keyword evidence="3" id="KW-1185">Reference proteome</keyword>
<organism evidence="2 3">
    <name type="scientific">Sabulicella glaciei</name>
    <dbReference type="NCBI Taxonomy" id="2984948"/>
    <lineage>
        <taxon>Bacteria</taxon>
        <taxon>Pseudomonadati</taxon>
        <taxon>Pseudomonadota</taxon>
        <taxon>Alphaproteobacteria</taxon>
        <taxon>Acetobacterales</taxon>
        <taxon>Acetobacteraceae</taxon>
        <taxon>Sabulicella</taxon>
    </lineage>
</organism>
<dbReference type="Gene3D" id="1.10.3290.10">
    <property type="entry name" value="Fido-like domain"/>
    <property type="match status" value="1"/>
</dbReference>
<proteinExistence type="predicted"/>
<reference evidence="2 3" key="1">
    <citation type="submission" date="2022-10" db="EMBL/GenBank/DDBJ databases">
        <title>Roseococcus glaciei nov., sp. nov., isolated from glacier.</title>
        <authorList>
            <person name="Liu Q."/>
            <person name="Xin Y.-H."/>
        </authorList>
    </citation>
    <scope>NUCLEOTIDE SEQUENCE [LARGE SCALE GENOMIC DNA]</scope>
    <source>
        <strain evidence="2 3">MDT2-1-1</strain>
    </source>
</reference>
<dbReference type="EMBL" id="JAPFQI010000037">
    <property type="protein sequence ID" value="MCW8088422.1"/>
    <property type="molecule type" value="Genomic_DNA"/>
</dbReference>
<dbReference type="PROSITE" id="PS51459">
    <property type="entry name" value="FIDO"/>
    <property type="match status" value="1"/>
</dbReference>
<evidence type="ECO:0000313" key="2">
    <source>
        <dbReference type="EMBL" id="MCW8088422.1"/>
    </source>
</evidence>